<evidence type="ECO:0000256" key="12">
    <source>
        <dbReference type="ARBA" id="ARBA00022919"/>
    </source>
</evidence>
<dbReference type="OrthoDB" id="65434at2759"/>
<comment type="pathway">
    <text evidence="4">Lipid metabolism; sphingolipid metabolism.</text>
</comment>
<reference evidence="19" key="1">
    <citation type="submission" date="2016-05" db="EMBL/GenBank/DDBJ databases">
        <title>Comparative genomics of biotechnologically important yeasts.</title>
        <authorList>
            <consortium name="DOE Joint Genome Institute"/>
            <person name="Riley R."/>
            <person name="Haridas S."/>
            <person name="Wolfe K.H."/>
            <person name="Lopes M.R."/>
            <person name="Hittinger C.T."/>
            <person name="Goker M."/>
            <person name="Salamov A."/>
            <person name="Wisecaver J."/>
            <person name="Long T.M."/>
            <person name="Aerts A.L."/>
            <person name="Barry K."/>
            <person name="Choi C."/>
            <person name="Clum A."/>
            <person name="Coughlan A.Y."/>
            <person name="Deshpande S."/>
            <person name="Douglass A.P."/>
            <person name="Hanson S.J."/>
            <person name="Klenk H.-P."/>
            <person name="Labutti K."/>
            <person name="Lapidus A."/>
            <person name="Lindquist E."/>
            <person name="Lipzen A."/>
            <person name="Meier-Kolthoff J.P."/>
            <person name="Ohm R.A."/>
            <person name="Otillar R.P."/>
            <person name="Pangilinan J."/>
            <person name="Peng Y."/>
            <person name="Rokas A."/>
            <person name="Rosa C.A."/>
            <person name="Scheuner C."/>
            <person name="Sibirny A.A."/>
            <person name="Slot J.C."/>
            <person name="Stielow J.B."/>
            <person name="Sun H."/>
            <person name="Kurtzman C.P."/>
            <person name="Blackwell M."/>
            <person name="Grigoriev I.V."/>
            <person name="Jeffries T.W."/>
        </authorList>
    </citation>
    <scope>NUCLEOTIDE SEQUENCE [LARGE SCALE GENOMIC DNA]</scope>
    <source>
        <strain evidence="19">DSM 1968</strain>
    </source>
</reference>
<evidence type="ECO:0000256" key="11">
    <source>
        <dbReference type="ARBA" id="ARBA00022898"/>
    </source>
</evidence>
<keyword evidence="9" id="KW-0812">Transmembrane</keyword>
<dbReference type="InterPro" id="IPR004839">
    <property type="entry name" value="Aminotransferase_I/II_large"/>
</dbReference>
<gene>
    <name evidence="18" type="ORF">ASCRUDRAFT_154555</name>
</gene>
<dbReference type="GeneID" id="30962963"/>
<dbReference type="GO" id="GO:0005783">
    <property type="term" value="C:endoplasmic reticulum"/>
    <property type="evidence" value="ECO:0007669"/>
    <property type="project" value="UniProtKB-SubCell"/>
</dbReference>
<evidence type="ECO:0000256" key="6">
    <source>
        <dbReference type="ARBA" id="ARBA00008392"/>
    </source>
</evidence>
<keyword evidence="19" id="KW-1185">Reference proteome</keyword>
<keyword evidence="16" id="KW-0012">Acyltransferase</keyword>
<dbReference type="GO" id="GO:0030170">
    <property type="term" value="F:pyridoxal phosphate binding"/>
    <property type="evidence" value="ECO:0007669"/>
    <property type="project" value="InterPro"/>
</dbReference>
<keyword evidence="14" id="KW-0443">Lipid metabolism</keyword>
<evidence type="ECO:0000259" key="17">
    <source>
        <dbReference type="Pfam" id="PF00155"/>
    </source>
</evidence>
<dbReference type="AlphaFoldDB" id="A0A1D2VFP7"/>
<keyword evidence="8 18" id="KW-0808">Transferase</keyword>
<evidence type="ECO:0000256" key="13">
    <source>
        <dbReference type="ARBA" id="ARBA00022989"/>
    </source>
</evidence>
<dbReference type="Gene3D" id="3.40.640.10">
    <property type="entry name" value="Type I PLP-dependent aspartate aminotransferase-like (Major domain)"/>
    <property type="match status" value="1"/>
</dbReference>
<evidence type="ECO:0000256" key="7">
    <source>
        <dbReference type="ARBA" id="ARBA00013220"/>
    </source>
</evidence>
<dbReference type="FunFam" id="3.40.640.10:FF:000047">
    <property type="entry name" value="serine palmitoyltransferase 2 isoform X1"/>
    <property type="match status" value="1"/>
</dbReference>
<comment type="cofactor">
    <cofactor evidence="1">
        <name>pyridoxal 5'-phosphate</name>
        <dbReference type="ChEBI" id="CHEBI:597326"/>
    </cofactor>
</comment>
<dbReference type="FunCoup" id="A0A1D2VFP7">
    <property type="interactions" value="396"/>
</dbReference>
<evidence type="ECO:0000256" key="16">
    <source>
        <dbReference type="ARBA" id="ARBA00023315"/>
    </source>
</evidence>
<comment type="subcellular location">
    <subcellularLocation>
        <location evidence="2">Endoplasmic reticulum</location>
    </subcellularLocation>
    <subcellularLocation>
        <location evidence="3">Membrane</location>
    </subcellularLocation>
</comment>
<evidence type="ECO:0000313" key="19">
    <source>
        <dbReference type="Proteomes" id="UP000095038"/>
    </source>
</evidence>
<dbReference type="GO" id="GO:0004758">
    <property type="term" value="F:serine C-palmitoyltransferase activity"/>
    <property type="evidence" value="ECO:0007669"/>
    <property type="project" value="UniProtKB-EC"/>
</dbReference>
<dbReference type="Pfam" id="PF00155">
    <property type="entry name" value="Aminotran_1_2"/>
    <property type="match status" value="1"/>
</dbReference>
<organism evidence="18 19">
    <name type="scientific">Ascoidea rubescens DSM 1968</name>
    <dbReference type="NCBI Taxonomy" id="1344418"/>
    <lineage>
        <taxon>Eukaryota</taxon>
        <taxon>Fungi</taxon>
        <taxon>Dikarya</taxon>
        <taxon>Ascomycota</taxon>
        <taxon>Saccharomycotina</taxon>
        <taxon>Saccharomycetes</taxon>
        <taxon>Ascoideaceae</taxon>
        <taxon>Ascoidea</taxon>
    </lineage>
</organism>
<dbReference type="InterPro" id="IPR015422">
    <property type="entry name" value="PyrdxlP-dep_Trfase_small"/>
</dbReference>
<dbReference type="GO" id="GO:0046512">
    <property type="term" value="P:sphingosine biosynthetic process"/>
    <property type="evidence" value="ECO:0007669"/>
    <property type="project" value="TreeGrafter"/>
</dbReference>
<evidence type="ECO:0000256" key="9">
    <source>
        <dbReference type="ARBA" id="ARBA00022692"/>
    </source>
</evidence>
<keyword evidence="13" id="KW-1133">Transmembrane helix</keyword>
<sequence length="550" mass="62144">MMLTDEIPNIEINKDLSHQQKVDKEYGPLESDEFLYLSQYDNLIAFESPPIEEPPYLTTFLTYLNYLILIIIGHFKDFFGILLTPNDFSDVLEKDGHAPYYSKFESFYVRRLKTRIDDGFSRPTVGVPGRYITCIDRYSSNYNKTFQYTNETTTCLNLSSYNYLGFAQSQGQCTDFSLEALNAYGTGSGGPRNQIGSTDLHQKCEAIVADFVGKEDAILFSMGYATNANLFTSLLNPNCLVLSDELNHASIRFGVRLSGATVKTFKHNDMKDLENIIREQISQGQPKIHRPWKKILIVVEGIYSMEGTMCNLPQLINLKKKYKLYLFVDEAHSIGAIGPKGRGVCDYFNVNPNDVDILMGTLTKSFGATGGYIAADKHIIDRLRIDIMTCSYAESIASPILAQIISSLKTITGEINPGEGEERLRRIAFNSRYLRFGLRKLGFIVYGMDDSPIIPLLLYIPNKMPAITRSLYKRGIAVVIVSYPATPIIASRVRFCVSSSLTKSDLDRILSEMDYFGDKYYIKYAKGKHNDEPFDDKPNATLTMFDKSTY</sequence>
<keyword evidence="12" id="KW-0746">Sphingolipid metabolism</keyword>
<dbReference type="GO" id="GO:0046513">
    <property type="term" value="P:ceramide biosynthetic process"/>
    <property type="evidence" value="ECO:0007669"/>
    <property type="project" value="TreeGrafter"/>
</dbReference>
<evidence type="ECO:0000256" key="10">
    <source>
        <dbReference type="ARBA" id="ARBA00022824"/>
    </source>
</evidence>
<dbReference type="SUPFAM" id="SSF53383">
    <property type="entry name" value="PLP-dependent transferases"/>
    <property type="match status" value="1"/>
</dbReference>
<dbReference type="GO" id="GO:0017059">
    <property type="term" value="C:serine palmitoyltransferase complex"/>
    <property type="evidence" value="ECO:0007669"/>
    <property type="project" value="EnsemblFungi"/>
</dbReference>
<evidence type="ECO:0000256" key="5">
    <source>
        <dbReference type="ARBA" id="ARBA00004991"/>
    </source>
</evidence>
<comment type="similarity">
    <text evidence="6">Belongs to the class-II pyridoxal-phosphate-dependent aminotransferase family.</text>
</comment>
<keyword evidence="15" id="KW-0472">Membrane</keyword>
<evidence type="ECO:0000256" key="8">
    <source>
        <dbReference type="ARBA" id="ARBA00022679"/>
    </source>
</evidence>
<evidence type="ECO:0000313" key="18">
    <source>
        <dbReference type="EMBL" id="ODV60498.1"/>
    </source>
</evidence>
<evidence type="ECO:0000256" key="1">
    <source>
        <dbReference type="ARBA" id="ARBA00001933"/>
    </source>
</evidence>
<name>A0A1D2VFP7_9ASCO</name>
<evidence type="ECO:0000256" key="3">
    <source>
        <dbReference type="ARBA" id="ARBA00004370"/>
    </source>
</evidence>
<feature type="domain" description="Aminotransferase class I/classII large" evidence="17">
    <location>
        <begin position="154"/>
        <end position="511"/>
    </location>
</feature>
<dbReference type="InterPro" id="IPR050087">
    <property type="entry name" value="AON_synthase_class-II"/>
</dbReference>
<evidence type="ECO:0000256" key="2">
    <source>
        <dbReference type="ARBA" id="ARBA00004240"/>
    </source>
</evidence>
<dbReference type="EC" id="2.3.1.50" evidence="7"/>
<dbReference type="GO" id="GO:0016020">
    <property type="term" value="C:membrane"/>
    <property type="evidence" value="ECO:0007669"/>
    <property type="project" value="UniProtKB-SubCell"/>
</dbReference>
<evidence type="ECO:0000256" key="4">
    <source>
        <dbReference type="ARBA" id="ARBA00004760"/>
    </source>
</evidence>
<comment type="pathway">
    <text evidence="5">Sphingolipid metabolism.</text>
</comment>
<evidence type="ECO:0000256" key="15">
    <source>
        <dbReference type="ARBA" id="ARBA00023136"/>
    </source>
</evidence>
<dbReference type="InterPro" id="IPR015424">
    <property type="entry name" value="PyrdxlP-dep_Trfase"/>
</dbReference>
<dbReference type="PANTHER" id="PTHR13693">
    <property type="entry name" value="CLASS II AMINOTRANSFERASE/8-AMINO-7-OXONONANOATE SYNTHASE"/>
    <property type="match status" value="1"/>
</dbReference>
<dbReference type="InterPro" id="IPR015421">
    <property type="entry name" value="PyrdxlP-dep_Trfase_major"/>
</dbReference>
<dbReference type="RefSeq" id="XP_020046805.1">
    <property type="nucleotide sequence ID" value="XM_020189327.1"/>
</dbReference>
<dbReference type="InParanoid" id="A0A1D2VFP7"/>
<dbReference type="STRING" id="1344418.A0A1D2VFP7"/>
<dbReference type="EMBL" id="KV454482">
    <property type="protein sequence ID" value="ODV60498.1"/>
    <property type="molecule type" value="Genomic_DNA"/>
</dbReference>
<protein>
    <recommendedName>
        <fullName evidence="7">serine C-palmitoyltransferase</fullName>
        <ecNumber evidence="7">2.3.1.50</ecNumber>
    </recommendedName>
</protein>
<dbReference type="CDD" id="cd06454">
    <property type="entry name" value="KBL_like"/>
    <property type="match status" value="1"/>
</dbReference>
<evidence type="ECO:0000256" key="14">
    <source>
        <dbReference type="ARBA" id="ARBA00023098"/>
    </source>
</evidence>
<proteinExistence type="inferred from homology"/>
<keyword evidence="10" id="KW-0256">Endoplasmic reticulum</keyword>
<keyword evidence="11" id="KW-0663">Pyridoxal phosphate</keyword>
<accession>A0A1D2VFP7</accession>
<dbReference type="Gene3D" id="3.90.1150.10">
    <property type="entry name" value="Aspartate Aminotransferase, domain 1"/>
    <property type="match status" value="1"/>
</dbReference>
<dbReference type="Proteomes" id="UP000095038">
    <property type="component" value="Unassembled WGS sequence"/>
</dbReference>
<dbReference type="PANTHER" id="PTHR13693:SF3">
    <property type="entry name" value="LD36009P"/>
    <property type="match status" value="1"/>
</dbReference>